<dbReference type="EMBL" id="JAEPRB010000138">
    <property type="protein sequence ID" value="KAG2220516.1"/>
    <property type="molecule type" value="Genomic_DNA"/>
</dbReference>
<feature type="transmembrane region" description="Helical" evidence="1">
    <location>
        <begin position="225"/>
        <end position="243"/>
    </location>
</feature>
<name>A0A8H7S2W2_9FUNG</name>
<organism evidence="2 3">
    <name type="scientific">Circinella minor</name>
    <dbReference type="NCBI Taxonomy" id="1195481"/>
    <lineage>
        <taxon>Eukaryota</taxon>
        <taxon>Fungi</taxon>
        <taxon>Fungi incertae sedis</taxon>
        <taxon>Mucoromycota</taxon>
        <taxon>Mucoromycotina</taxon>
        <taxon>Mucoromycetes</taxon>
        <taxon>Mucorales</taxon>
        <taxon>Lichtheimiaceae</taxon>
        <taxon>Circinella</taxon>
    </lineage>
</organism>
<reference evidence="2 3" key="1">
    <citation type="submission" date="2020-12" db="EMBL/GenBank/DDBJ databases">
        <title>Metabolic potential, ecology and presence of endohyphal bacteria is reflected in genomic diversity of Mucoromycotina.</title>
        <authorList>
            <person name="Muszewska A."/>
            <person name="Okrasinska A."/>
            <person name="Steczkiewicz K."/>
            <person name="Drgas O."/>
            <person name="Orlowska M."/>
            <person name="Perlinska-Lenart U."/>
            <person name="Aleksandrzak-Piekarczyk T."/>
            <person name="Szatraj K."/>
            <person name="Zielenkiewicz U."/>
            <person name="Pilsyk S."/>
            <person name="Malc E."/>
            <person name="Mieczkowski P."/>
            <person name="Kruszewska J.S."/>
            <person name="Biernat P."/>
            <person name="Pawlowska J."/>
        </authorList>
    </citation>
    <scope>NUCLEOTIDE SEQUENCE [LARGE SCALE GENOMIC DNA]</scope>
    <source>
        <strain evidence="2 3">CBS 142.35</strain>
    </source>
</reference>
<keyword evidence="1" id="KW-0472">Membrane</keyword>
<feature type="transmembrane region" description="Helical" evidence="1">
    <location>
        <begin position="194"/>
        <end position="218"/>
    </location>
</feature>
<gene>
    <name evidence="2" type="ORF">INT45_000927</name>
</gene>
<keyword evidence="1" id="KW-0812">Transmembrane</keyword>
<keyword evidence="3" id="KW-1185">Reference proteome</keyword>
<dbReference type="InterPro" id="IPR027948">
    <property type="entry name" value="DUF4436"/>
</dbReference>
<evidence type="ECO:0000313" key="3">
    <source>
        <dbReference type="Proteomes" id="UP000646827"/>
    </source>
</evidence>
<dbReference type="Proteomes" id="UP000646827">
    <property type="component" value="Unassembled WGS sequence"/>
</dbReference>
<evidence type="ECO:0000313" key="2">
    <source>
        <dbReference type="EMBL" id="KAG2220516.1"/>
    </source>
</evidence>
<sequence>MITCCRILKKLVIIIFILGSLLAIIIPTWRIYSKDGQETTLVSYSAPNNHGESLHIFANVLDVDFSGKTYRLHCTVKPNGTLANEYGQLNQPVFVSFSSLSKYYIDAGDANNPIDALFSYHLGDDIDYPFDHYSSTFEVYASYANDTTHVIPITFSLSASLTSFAFQPIIVDPEPNETDRVSLKIDTGRSPTTIGFSIFTCVLMWALSLVLTTFVYQVVIRRRRVDAHACMVGISMLFALPALRSAQPGAPEIGCTSDIVSFYWNMAIIAIDSVAVIICWVVRWSDKNGPSSSFYNIRHDSTSGNSDITCHSNANVVNTKQTQHTERLNATDSSNVTIV</sequence>
<proteinExistence type="predicted"/>
<protein>
    <submittedName>
        <fullName evidence="2">Uncharacterized protein</fullName>
    </submittedName>
</protein>
<dbReference type="OrthoDB" id="2117972at2759"/>
<dbReference type="AlphaFoldDB" id="A0A8H7S2W2"/>
<comment type="caution">
    <text evidence="2">The sequence shown here is derived from an EMBL/GenBank/DDBJ whole genome shotgun (WGS) entry which is preliminary data.</text>
</comment>
<feature type="transmembrane region" description="Helical" evidence="1">
    <location>
        <begin position="263"/>
        <end position="282"/>
    </location>
</feature>
<accession>A0A8H7S2W2</accession>
<evidence type="ECO:0000256" key="1">
    <source>
        <dbReference type="SAM" id="Phobius"/>
    </source>
</evidence>
<keyword evidence="1" id="KW-1133">Transmembrane helix</keyword>
<feature type="transmembrane region" description="Helical" evidence="1">
    <location>
        <begin position="12"/>
        <end position="32"/>
    </location>
</feature>
<dbReference type="Pfam" id="PF14494">
    <property type="entry name" value="DUF4436"/>
    <property type="match status" value="1"/>
</dbReference>